<dbReference type="CDD" id="cd10936">
    <property type="entry name" value="CE4_DAC2"/>
    <property type="match status" value="1"/>
</dbReference>
<evidence type="ECO:0000313" key="2">
    <source>
        <dbReference type="EMBL" id="CDL65436.1"/>
    </source>
</evidence>
<dbReference type="GO" id="GO:0005975">
    <property type="term" value="P:carbohydrate metabolic process"/>
    <property type="evidence" value="ECO:0007669"/>
    <property type="project" value="InterPro"/>
</dbReference>
<evidence type="ECO:0000256" key="1">
    <source>
        <dbReference type="SAM" id="MobiDB-lite"/>
    </source>
</evidence>
<accession>A0A0A8KXW0</accession>
<gene>
    <name evidence="2" type="ORF">WWTP_pFosmid_7D_0018</name>
</gene>
<geneLocation type="plasmid" evidence="2">
    <name>fosmid 7D</name>
</geneLocation>
<feature type="region of interest" description="Disordered" evidence="1">
    <location>
        <begin position="1"/>
        <end position="60"/>
    </location>
</feature>
<dbReference type="EMBL" id="HG796240">
    <property type="protein sequence ID" value="CDL65436.1"/>
    <property type="molecule type" value="Genomic_DNA"/>
</dbReference>
<evidence type="ECO:0008006" key="3">
    <source>
        <dbReference type="Google" id="ProtNLM"/>
    </source>
</evidence>
<dbReference type="PANTHER" id="PTHR30105:SF2">
    <property type="entry name" value="DIVERGENT POLYSACCHARIDE DEACETYLASE SUPERFAMILY"/>
    <property type="match status" value="1"/>
</dbReference>
<protein>
    <recommendedName>
        <fullName evidence="3">Divergent polysaccharide deacetylase</fullName>
    </recommendedName>
</protein>
<organism evidence="2">
    <name type="scientific">wastewater metagenome</name>
    <dbReference type="NCBI Taxonomy" id="527639"/>
    <lineage>
        <taxon>unclassified sequences</taxon>
        <taxon>metagenomes</taxon>
        <taxon>ecological metagenomes</taxon>
    </lineage>
</organism>
<dbReference type="InterPro" id="IPR011330">
    <property type="entry name" value="Glyco_hydro/deAcase_b/a-brl"/>
</dbReference>
<keyword evidence="2" id="KW-0614">Plasmid</keyword>
<dbReference type="AlphaFoldDB" id="A0A0A8KXW0"/>
<name>A0A0A8KXW0_9ZZZZ</name>
<feature type="compositionally biased region" description="Polar residues" evidence="1">
    <location>
        <begin position="1"/>
        <end position="31"/>
    </location>
</feature>
<dbReference type="SUPFAM" id="SSF88713">
    <property type="entry name" value="Glycoside hydrolase/deacetylase"/>
    <property type="match status" value="1"/>
</dbReference>
<dbReference type="Gene3D" id="3.20.20.370">
    <property type="entry name" value="Glycoside hydrolase/deacetylase"/>
    <property type="match status" value="1"/>
</dbReference>
<proteinExistence type="predicted"/>
<dbReference type="PANTHER" id="PTHR30105">
    <property type="entry name" value="UNCHARACTERIZED YIBQ-RELATED"/>
    <property type="match status" value="1"/>
</dbReference>
<sequence>MPASGTLSDDSTTTQSAPAGNTTESSESAQQPEEIPQKQGKRVPIAKANPARNQREDTTEVASTHPTLIIVIDDVGYNLKELEPFLKLPFPITVAVLPQVDHTKEAAQTAKAAGKEVILHQPMQALGGNNPGPGAIYVDSNEETVRDTVTKNLDEIPEAVGMNNHMGSAVTRDSKVMHIVLDIAKSRGIYYLDSLTTSDTVTASICRELSMPYWERDVFLDNKGDRKSIRAAVEEGKKIASSHGAAVLIGHVWSAELAQTLMDIYSELVDEGYSLSTISHYMLEQSKAGEKENARPGD</sequence>
<dbReference type="Pfam" id="PF04748">
    <property type="entry name" value="Polysacc_deac_2"/>
    <property type="match status" value="1"/>
</dbReference>
<reference evidence="2" key="1">
    <citation type="journal article" date="2015" name="Res. Microbiol.">
        <title>New FeFe-hydrogenase genes identified in a metagenomic fosmid library from a municipal wastewater treatment plant as revealed by high-throughput sequencing.</title>
        <authorList>
            <person name="Tomazetto G."/>
            <person name="Wibberg D."/>
            <person name="Schluter A."/>
            <person name="Oliveira V.M."/>
        </authorList>
    </citation>
    <scope>NUCLEOTIDE SEQUENCE</scope>
    <source>
        <plasmid evidence="2">fosmid 7D</plasmid>
    </source>
</reference>
<dbReference type="InterPro" id="IPR006837">
    <property type="entry name" value="Divergent_DAC"/>
</dbReference>